<dbReference type="FunFam" id="3.40.50.300:FF:001166">
    <property type="entry name" value="ADP-ribosylation factor D"/>
    <property type="match status" value="1"/>
</dbReference>
<dbReference type="InterPro" id="IPR005225">
    <property type="entry name" value="Small_GTP-bd"/>
</dbReference>
<dbReference type="InterPro" id="IPR024156">
    <property type="entry name" value="Small_GTPase_ARF"/>
</dbReference>
<dbReference type="GeneID" id="17324169"/>
<gene>
    <name evidence="7" type="ORF">CHC_T00010120001</name>
</gene>
<evidence type="ECO:0000256" key="6">
    <source>
        <dbReference type="RuleBase" id="RU003925"/>
    </source>
</evidence>
<dbReference type="SMART" id="SM00177">
    <property type="entry name" value="ARF"/>
    <property type="match status" value="1"/>
</dbReference>
<comment type="similarity">
    <text evidence="1 6">Belongs to the small GTPase superfamily. Arf family.</text>
</comment>
<feature type="binding site" evidence="4">
    <location>
        <position position="68"/>
    </location>
    <ligand>
        <name>GTP</name>
        <dbReference type="ChEBI" id="CHEBI:37565"/>
    </ligand>
</feature>
<keyword evidence="5" id="KW-0460">Magnesium</keyword>
<sequence>MGACMSASHFRHAGSRGVLVLGLDGAGATTILYQLVLGKRLETIPTLGLNQESVTVDGLELECWDIGGLDQVRTLWRQYSRDADAVIFVVDSSDVERLKLASTELASLYKGHSKRNSIQHDRPLLIFANKQDTPTAVSTQQVEKVLKVNYIHVDTFRIFPCSANNRESLMKGINWLVTELKGRSPVRPHGDA</sequence>
<dbReference type="GO" id="GO:0005525">
    <property type="term" value="F:GTP binding"/>
    <property type="evidence" value="ECO:0007669"/>
    <property type="project" value="UniProtKB-KW"/>
</dbReference>
<dbReference type="GO" id="GO:0046872">
    <property type="term" value="F:metal ion binding"/>
    <property type="evidence" value="ECO:0007669"/>
    <property type="project" value="UniProtKB-KW"/>
</dbReference>
<evidence type="ECO:0000256" key="2">
    <source>
        <dbReference type="ARBA" id="ARBA00022741"/>
    </source>
</evidence>
<evidence type="ECO:0000313" key="7">
    <source>
        <dbReference type="EMBL" id="CDF36634.1"/>
    </source>
</evidence>
<dbReference type="SUPFAM" id="SSF52540">
    <property type="entry name" value="P-loop containing nucleoside triphosphate hydrolases"/>
    <property type="match status" value="1"/>
</dbReference>
<dbReference type="PANTHER" id="PTHR11711">
    <property type="entry name" value="ADP RIBOSYLATION FACTOR-RELATED"/>
    <property type="match status" value="1"/>
</dbReference>
<dbReference type="Pfam" id="PF00025">
    <property type="entry name" value="Arf"/>
    <property type="match status" value="1"/>
</dbReference>
<dbReference type="Gene3D" id="3.40.50.300">
    <property type="entry name" value="P-loop containing nucleotide triphosphate hydrolases"/>
    <property type="match status" value="1"/>
</dbReference>
<dbReference type="InterPro" id="IPR027417">
    <property type="entry name" value="P-loop_NTPase"/>
</dbReference>
<dbReference type="SMART" id="SM00178">
    <property type="entry name" value="SAR"/>
    <property type="match status" value="1"/>
</dbReference>
<dbReference type="OrthoDB" id="2011769at2759"/>
<dbReference type="EMBL" id="HG001794">
    <property type="protein sequence ID" value="CDF36634.1"/>
    <property type="molecule type" value="Genomic_DNA"/>
</dbReference>
<evidence type="ECO:0000256" key="4">
    <source>
        <dbReference type="PIRSR" id="PIRSR606689-1"/>
    </source>
</evidence>
<keyword evidence="3 4" id="KW-0342">GTP-binding</keyword>
<feature type="binding site" evidence="5">
    <location>
        <position position="29"/>
    </location>
    <ligand>
        <name>Mg(2+)</name>
        <dbReference type="ChEBI" id="CHEBI:18420"/>
    </ligand>
</feature>
<dbReference type="OMA" id="ECCAING"/>
<keyword evidence="8" id="KW-1185">Reference proteome</keyword>
<dbReference type="KEGG" id="ccp:CHC_T00010120001"/>
<reference evidence="8" key="1">
    <citation type="journal article" date="2013" name="Proc. Natl. Acad. Sci. U.S.A.">
        <title>Genome structure and metabolic features in the red seaweed Chondrus crispus shed light on evolution of the Archaeplastida.</title>
        <authorList>
            <person name="Collen J."/>
            <person name="Porcel B."/>
            <person name="Carre W."/>
            <person name="Ball S.G."/>
            <person name="Chaparro C."/>
            <person name="Tonon T."/>
            <person name="Barbeyron T."/>
            <person name="Michel G."/>
            <person name="Noel B."/>
            <person name="Valentin K."/>
            <person name="Elias M."/>
            <person name="Artiguenave F."/>
            <person name="Arun A."/>
            <person name="Aury J.M."/>
            <person name="Barbosa-Neto J.F."/>
            <person name="Bothwell J.H."/>
            <person name="Bouget F.Y."/>
            <person name="Brillet L."/>
            <person name="Cabello-Hurtado F."/>
            <person name="Capella-Gutierrez S."/>
            <person name="Charrier B."/>
            <person name="Cladiere L."/>
            <person name="Cock J.M."/>
            <person name="Coelho S.M."/>
            <person name="Colleoni C."/>
            <person name="Czjzek M."/>
            <person name="Da Silva C."/>
            <person name="Delage L."/>
            <person name="Denoeud F."/>
            <person name="Deschamps P."/>
            <person name="Dittami S.M."/>
            <person name="Gabaldon T."/>
            <person name="Gachon C.M."/>
            <person name="Groisillier A."/>
            <person name="Herve C."/>
            <person name="Jabbari K."/>
            <person name="Katinka M."/>
            <person name="Kloareg B."/>
            <person name="Kowalczyk N."/>
            <person name="Labadie K."/>
            <person name="Leblanc C."/>
            <person name="Lopez P.J."/>
            <person name="McLachlan D.H."/>
            <person name="Meslet-Cladiere L."/>
            <person name="Moustafa A."/>
            <person name="Nehr Z."/>
            <person name="Nyvall Collen P."/>
            <person name="Panaud O."/>
            <person name="Partensky F."/>
            <person name="Poulain J."/>
            <person name="Rensing S.A."/>
            <person name="Rousvoal S."/>
            <person name="Samson G."/>
            <person name="Symeonidi A."/>
            <person name="Weissenbach J."/>
            <person name="Zambounis A."/>
            <person name="Wincker P."/>
            <person name="Boyen C."/>
        </authorList>
    </citation>
    <scope>NUCLEOTIDE SEQUENCE [LARGE SCALE GENOMIC DNA]</scope>
    <source>
        <strain evidence="8">cv. Stackhouse</strain>
    </source>
</reference>
<feature type="binding site" evidence="4">
    <location>
        <begin position="22"/>
        <end position="29"/>
    </location>
    <ligand>
        <name>GTP</name>
        <dbReference type="ChEBI" id="CHEBI:37565"/>
    </ligand>
</feature>
<feature type="binding site" evidence="4">
    <location>
        <begin position="129"/>
        <end position="132"/>
    </location>
    <ligand>
        <name>GTP</name>
        <dbReference type="ChEBI" id="CHEBI:37565"/>
    </ligand>
</feature>
<dbReference type="PRINTS" id="PR00328">
    <property type="entry name" value="SAR1GTPBP"/>
</dbReference>
<dbReference type="RefSeq" id="XP_005716453.1">
    <property type="nucleotide sequence ID" value="XM_005716396.1"/>
</dbReference>
<keyword evidence="2 4" id="KW-0547">Nucleotide-binding</keyword>
<evidence type="ECO:0000313" key="8">
    <source>
        <dbReference type="Proteomes" id="UP000012073"/>
    </source>
</evidence>
<name>R7QEX2_CHOCR</name>
<dbReference type="PROSITE" id="PS51417">
    <property type="entry name" value="ARF"/>
    <property type="match status" value="1"/>
</dbReference>
<proteinExistence type="inferred from homology"/>
<accession>R7QEX2</accession>
<evidence type="ECO:0000256" key="5">
    <source>
        <dbReference type="PIRSR" id="PIRSR606689-2"/>
    </source>
</evidence>
<evidence type="ECO:0000256" key="3">
    <source>
        <dbReference type="ARBA" id="ARBA00023134"/>
    </source>
</evidence>
<dbReference type="InterPro" id="IPR006689">
    <property type="entry name" value="Small_GTPase_ARF/SAR"/>
</dbReference>
<dbReference type="GO" id="GO:0003924">
    <property type="term" value="F:GTPase activity"/>
    <property type="evidence" value="ECO:0007669"/>
    <property type="project" value="InterPro"/>
</dbReference>
<organism evidence="7 8">
    <name type="scientific">Chondrus crispus</name>
    <name type="common">Carrageen Irish moss</name>
    <name type="synonym">Polymorpha crispa</name>
    <dbReference type="NCBI Taxonomy" id="2769"/>
    <lineage>
        <taxon>Eukaryota</taxon>
        <taxon>Rhodophyta</taxon>
        <taxon>Florideophyceae</taxon>
        <taxon>Rhodymeniophycidae</taxon>
        <taxon>Gigartinales</taxon>
        <taxon>Gigartinaceae</taxon>
        <taxon>Chondrus</taxon>
    </lineage>
</organism>
<dbReference type="AlphaFoldDB" id="R7QEX2"/>
<dbReference type="NCBIfam" id="TIGR00231">
    <property type="entry name" value="small_GTP"/>
    <property type="match status" value="1"/>
</dbReference>
<evidence type="ECO:0000256" key="1">
    <source>
        <dbReference type="ARBA" id="ARBA00010290"/>
    </source>
</evidence>
<dbReference type="CDD" id="cd00878">
    <property type="entry name" value="Arf_Arl"/>
    <property type="match status" value="1"/>
</dbReference>
<dbReference type="Gramene" id="CDF36634">
    <property type="protein sequence ID" value="CDF36634"/>
    <property type="gene ID" value="CHC_T00010120001"/>
</dbReference>
<dbReference type="STRING" id="2769.R7QEX2"/>
<protein>
    <submittedName>
        <fullName evidence="7">ArfX2</fullName>
    </submittedName>
</protein>
<keyword evidence="5" id="KW-0479">Metal-binding</keyword>
<feature type="binding site" evidence="5">
    <location>
        <position position="46"/>
    </location>
    <ligand>
        <name>Mg(2+)</name>
        <dbReference type="ChEBI" id="CHEBI:18420"/>
    </ligand>
</feature>
<dbReference type="Proteomes" id="UP000012073">
    <property type="component" value="Unassembled WGS sequence"/>
</dbReference>